<gene>
    <name evidence="2" type="ORF">ENX68_03540</name>
</gene>
<accession>A0A7V3VTX6</accession>
<reference evidence="2" key="1">
    <citation type="journal article" date="2020" name="mSystems">
        <title>Genome- and Community-Level Interaction Insights into Carbon Utilization and Element Cycling Functions of Hydrothermarchaeota in Hydrothermal Sediment.</title>
        <authorList>
            <person name="Zhou Z."/>
            <person name="Liu Y."/>
            <person name="Xu W."/>
            <person name="Pan J."/>
            <person name="Luo Z.H."/>
            <person name="Li M."/>
        </authorList>
    </citation>
    <scope>NUCLEOTIDE SEQUENCE [LARGE SCALE GENOMIC DNA]</scope>
    <source>
        <strain evidence="2">SpSt-961</strain>
    </source>
</reference>
<dbReference type="EMBL" id="DTOZ01000089">
    <property type="protein sequence ID" value="HGE78058.1"/>
    <property type="molecule type" value="Genomic_DNA"/>
</dbReference>
<evidence type="ECO:0000313" key="2">
    <source>
        <dbReference type="EMBL" id="HGE78058.1"/>
    </source>
</evidence>
<proteinExistence type="predicted"/>
<organism evidence="2">
    <name type="scientific">candidate division WOR-3 bacterium</name>
    <dbReference type="NCBI Taxonomy" id="2052148"/>
    <lineage>
        <taxon>Bacteria</taxon>
        <taxon>Bacteria division WOR-3</taxon>
    </lineage>
</organism>
<protein>
    <submittedName>
        <fullName evidence="2">Uncharacterized protein</fullName>
    </submittedName>
</protein>
<comment type="caution">
    <text evidence="2">The sequence shown here is derived from an EMBL/GenBank/DDBJ whole genome shotgun (WGS) entry which is preliminary data.</text>
</comment>
<evidence type="ECO:0000256" key="1">
    <source>
        <dbReference type="SAM" id="Phobius"/>
    </source>
</evidence>
<sequence>MEVISKDPYEFYEYAVYELYPASYKKFAIVLSLFRMLNSEVNTEIGYLNIGYPQIRVKPIKDSLQQFYFALGTKFLNKKIGDSLPWDITLATGIDVSTIGVFALENVWDETEIKDWQLGALEGMAIFSGAGCGYLQNHLKRKWIKEGDKTWKKIMKKAGAGALGGMLYELAMITGYFWITKDWEHNGDYMIRDFMYIFMVKAGCLGHLGTSIVF</sequence>
<keyword evidence="1" id="KW-0812">Transmembrane</keyword>
<name>A0A7V3VTX6_UNCW3</name>
<keyword evidence="1" id="KW-1133">Transmembrane helix</keyword>
<keyword evidence="1" id="KW-0472">Membrane</keyword>
<feature type="transmembrane region" description="Helical" evidence="1">
    <location>
        <begin position="194"/>
        <end position="213"/>
    </location>
</feature>
<dbReference type="AlphaFoldDB" id="A0A7V3VTX6"/>
<feature type="transmembrane region" description="Helical" evidence="1">
    <location>
        <begin position="158"/>
        <end position="179"/>
    </location>
</feature>